<organism evidence="2">
    <name type="scientific">Pithovirus LCPAC101</name>
    <dbReference type="NCBI Taxonomy" id="2506586"/>
    <lineage>
        <taxon>Viruses</taxon>
        <taxon>Pithoviruses</taxon>
    </lineage>
</organism>
<feature type="compositionally biased region" description="Basic and acidic residues" evidence="1">
    <location>
        <begin position="207"/>
        <end position="224"/>
    </location>
</feature>
<evidence type="ECO:0000256" key="1">
    <source>
        <dbReference type="SAM" id="MobiDB-lite"/>
    </source>
</evidence>
<feature type="compositionally biased region" description="Acidic residues" evidence="1">
    <location>
        <begin position="170"/>
        <end position="192"/>
    </location>
</feature>
<gene>
    <name evidence="2" type="ORF">LCPAC101_01570</name>
</gene>
<dbReference type="EMBL" id="MK500444">
    <property type="protein sequence ID" value="QBK89874.1"/>
    <property type="molecule type" value="Genomic_DNA"/>
</dbReference>
<protein>
    <submittedName>
        <fullName evidence="2">Uncharacterized protein</fullName>
    </submittedName>
</protein>
<evidence type="ECO:0000313" key="2">
    <source>
        <dbReference type="EMBL" id="QBK89874.1"/>
    </source>
</evidence>
<feature type="region of interest" description="Disordered" evidence="1">
    <location>
        <begin position="370"/>
        <end position="423"/>
    </location>
</feature>
<feature type="region of interest" description="Disordered" evidence="1">
    <location>
        <begin position="170"/>
        <end position="249"/>
    </location>
</feature>
<feature type="compositionally biased region" description="Basic residues" evidence="1">
    <location>
        <begin position="383"/>
        <end position="397"/>
    </location>
</feature>
<accession>A0A481Z348</accession>
<proteinExistence type="predicted"/>
<reference evidence="2" key="1">
    <citation type="journal article" date="2019" name="MBio">
        <title>Virus Genomes from Deep Sea Sediments Expand the Ocean Megavirome and Support Independent Origins of Viral Gigantism.</title>
        <authorList>
            <person name="Backstrom D."/>
            <person name="Yutin N."/>
            <person name="Jorgensen S.L."/>
            <person name="Dharamshi J."/>
            <person name="Homa F."/>
            <person name="Zaremba-Niedwiedzka K."/>
            <person name="Spang A."/>
            <person name="Wolf Y.I."/>
            <person name="Koonin E.V."/>
            <person name="Ettema T.J."/>
        </authorList>
    </citation>
    <scope>NUCLEOTIDE SEQUENCE</scope>
</reference>
<feature type="compositionally biased region" description="Basic and acidic residues" evidence="1">
    <location>
        <begin position="231"/>
        <end position="246"/>
    </location>
</feature>
<sequence>MKSKKGKIKMRAGAQQFQKLMRDIKPSFVLSCEDEIHELFPEAHTQIIKNKKGKLIPDKRLFTKNYSVQIETEEYDIDGEDGKDEKDLYHTIDTTVDPFAKIIANHILDNEKIPKNARIDIDIYTAMRHAKTNIKNPSKDTINRIIYNLGNYDIYRMRFPVLDNIDEEDEDVENDNIVDGDIENNTMDEENESKDSEITITDDDETEGKGQEKGAEQEQEKGEEQEQEQEQEQKSDKPSPLDKLDDIFDMMTGGGAAKEERDIPMEPNNSITLGPVSQCNFDIILNGGSDIYVPDKIIGPMKIKGMSGRTRPKPRNYRRTTIVVDIIGSEEMVKRVTRETLNTIKNNKGMVDKIAEDIKGGNKKDIDAIMKGFTSPNGETKTKTKKKKKNRRRRKRNYNSEEAQNTADEDENLVQQIKDMRKE</sequence>
<name>A0A481Z348_9VIRU</name>